<comment type="similarity">
    <text evidence="1">Belongs to the AHA1 family.</text>
</comment>
<proteinExistence type="inferred from homology"/>
<dbReference type="InterPro" id="IPR023393">
    <property type="entry name" value="START-like_dom_sf"/>
</dbReference>
<dbReference type="Gene3D" id="3.30.530.20">
    <property type="match status" value="1"/>
</dbReference>
<dbReference type="Proteomes" id="UP000004080">
    <property type="component" value="Unassembled WGS sequence"/>
</dbReference>
<feature type="domain" description="Activator of Hsp90 ATPase homologue 1/2-like C-terminal" evidence="2">
    <location>
        <begin position="18"/>
        <end position="161"/>
    </location>
</feature>
<evidence type="ECO:0000256" key="1">
    <source>
        <dbReference type="ARBA" id="ARBA00006817"/>
    </source>
</evidence>
<keyword evidence="4" id="KW-1185">Reference proteome</keyword>
<accession>I8UJA4</accession>
<evidence type="ECO:0000313" key="3">
    <source>
        <dbReference type="EMBL" id="EIT86918.1"/>
    </source>
</evidence>
<sequence length="170" mass="19363">MEVRSEGNVLVIERSFPASVSAVFEAFSESEKLESWWGPKGWRTENKAFSFREGGMWHYCMTCIDPAQGDFFNQTSWGKAVYKKITANERIVYRDAFSDEEGNVLLDMPEIEITMTFTPQKEGTLVITRSQFDSKEELAQVMAMGITEGVASQYSRLEEFLLQHSSSQKA</sequence>
<evidence type="ECO:0000313" key="4">
    <source>
        <dbReference type="Proteomes" id="UP000004080"/>
    </source>
</evidence>
<organism evidence="3 4">
    <name type="scientific">Fictibacillus macauensis ZFHKF-1</name>
    <dbReference type="NCBI Taxonomy" id="1196324"/>
    <lineage>
        <taxon>Bacteria</taxon>
        <taxon>Bacillati</taxon>
        <taxon>Bacillota</taxon>
        <taxon>Bacilli</taxon>
        <taxon>Bacillales</taxon>
        <taxon>Fictibacillaceae</taxon>
        <taxon>Fictibacillus</taxon>
    </lineage>
</organism>
<dbReference type="eggNOG" id="COG3832">
    <property type="taxonomic scope" value="Bacteria"/>
</dbReference>
<protein>
    <recommendedName>
        <fullName evidence="2">Activator of Hsp90 ATPase homologue 1/2-like C-terminal domain-containing protein</fullName>
    </recommendedName>
</protein>
<dbReference type="Pfam" id="PF08327">
    <property type="entry name" value="AHSA1"/>
    <property type="match status" value="1"/>
</dbReference>
<dbReference type="STRING" id="1196324.A374_01644"/>
<evidence type="ECO:0000259" key="2">
    <source>
        <dbReference type="Pfam" id="PF08327"/>
    </source>
</evidence>
<dbReference type="InterPro" id="IPR013538">
    <property type="entry name" value="ASHA1/2-like_C"/>
</dbReference>
<name>I8UJA4_9BACL</name>
<dbReference type="EMBL" id="AKKV01000019">
    <property type="protein sequence ID" value="EIT86918.1"/>
    <property type="molecule type" value="Genomic_DNA"/>
</dbReference>
<dbReference type="PATRIC" id="fig|1196324.3.peg.325"/>
<reference evidence="3 4" key="1">
    <citation type="journal article" date="2012" name="J. Bacteriol.">
        <title>Genome of Bacillus macauensis ZFHKF-1, a Long-Chain-Forming Bacterium.</title>
        <authorList>
            <person name="Cai L."/>
            <person name="Zhang T."/>
        </authorList>
    </citation>
    <scope>NUCLEOTIDE SEQUENCE [LARGE SCALE GENOMIC DNA]</scope>
    <source>
        <strain evidence="3 4">ZFHKF-1</strain>
    </source>
</reference>
<comment type="caution">
    <text evidence="3">The sequence shown here is derived from an EMBL/GenBank/DDBJ whole genome shotgun (WGS) entry which is preliminary data.</text>
</comment>
<dbReference type="AlphaFoldDB" id="I8UJA4"/>
<gene>
    <name evidence="3" type="ORF">A374_01644</name>
</gene>
<dbReference type="SUPFAM" id="SSF55961">
    <property type="entry name" value="Bet v1-like"/>
    <property type="match status" value="1"/>
</dbReference>